<dbReference type="GO" id="GO:0044781">
    <property type="term" value="P:bacterial-type flagellum organization"/>
    <property type="evidence" value="ECO:0007669"/>
    <property type="project" value="UniProtKB-KW"/>
</dbReference>
<keyword evidence="7" id="KW-1005">Bacterial flagellum biogenesis</keyword>
<proteinExistence type="inferred from homology"/>
<comment type="similarity">
    <text evidence="2">Belongs to the FliJ family.</text>
</comment>
<sequence length="150" mass="17793">MSTNNPLERLAELAQDSRDAAGQLLAKNRQTQQKASHQFEALHRYRMEYADRLQDALKQGVKPMTLRNYQGFLGTLDDAIERARQQLSHQQHQVSSAQQQWQKEQRKLSSYNTLSSRRQDQQRQEQQRQEQRRNDEMSANSLARRQDRNR</sequence>
<feature type="compositionally biased region" description="Basic and acidic residues" evidence="11">
    <location>
        <begin position="117"/>
        <end position="136"/>
    </location>
</feature>
<keyword evidence="10" id="KW-1006">Bacterial flagellum protein export</keyword>
<dbReference type="GO" id="GO:0015031">
    <property type="term" value="P:protein transport"/>
    <property type="evidence" value="ECO:0007669"/>
    <property type="project" value="UniProtKB-KW"/>
</dbReference>
<dbReference type="AlphaFoldDB" id="A0A5B8SRG1"/>
<keyword evidence="5" id="KW-1003">Cell membrane</keyword>
<dbReference type="Proteomes" id="UP000321272">
    <property type="component" value="Chromosome"/>
</dbReference>
<keyword evidence="8" id="KW-0653">Protein transport</keyword>
<dbReference type="InterPro" id="IPR012823">
    <property type="entry name" value="Flagell_FliJ"/>
</dbReference>
<keyword evidence="6" id="KW-0145">Chemotaxis</keyword>
<evidence type="ECO:0000256" key="1">
    <source>
        <dbReference type="ARBA" id="ARBA00004413"/>
    </source>
</evidence>
<evidence type="ECO:0000256" key="10">
    <source>
        <dbReference type="ARBA" id="ARBA00023225"/>
    </source>
</evidence>
<dbReference type="InterPro" id="IPR052570">
    <property type="entry name" value="FliJ"/>
</dbReference>
<dbReference type="PANTHER" id="PTHR38786:SF1">
    <property type="entry name" value="FLAGELLAR FLIJ PROTEIN"/>
    <property type="match status" value="1"/>
</dbReference>
<dbReference type="PANTHER" id="PTHR38786">
    <property type="entry name" value="FLAGELLAR FLIJ PROTEIN"/>
    <property type="match status" value="1"/>
</dbReference>
<dbReference type="GO" id="GO:0071973">
    <property type="term" value="P:bacterial-type flagellum-dependent cell motility"/>
    <property type="evidence" value="ECO:0007669"/>
    <property type="project" value="InterPro"/>
</dbReference>
<evidence type="ECO:0000256" key="5">
    <source>
        <dbReference type="ARBA" id="ARBA00022475"/>
    </source>
</evidence>
<protein>
    <recommendedName>
        <fullName evidence="3">Flagellar FliJ protein</fullName>
    </recommendedName>
</protein>
<keyword evidence="9" id="KW-0472">Membrane</keyword>
<accession>A0A5B8SRG1</accession>
<keyword evidence="12" id="KW-0966">Cell projection</keyword>
<evidence type="ECO:0000256" key="2">
    <source>
        <dbReference type="ARBA" id="ARBA00010004"/>
    </source>
</evidence>
<gene>
    <name evidence="12" type="primary">fliJ</name>
    <name evidence="12" type="ORF">FGL86_11910</name>
</gene>
<dbReference type="Pfam" id="PF02050">
    <property type="entry name" value="FliJ"/>
    <property type="match status" value="1"/>
</dbReference>
<dbReference type="GO" id="GO:0006935">
    <property type="term" value="P:chemotaxis"/>
    <property type="evidence" value="ECO:0007669"/>
    <property type="project" value="UniProtKB-KW"/>
</dbReference>
<reference evidence="12 13" key="1">
    <citation type="submission" date="2019-06" db="EMBL/GenBank/DDBJ databases">
        <title>Genome analyses of bacteria isolated from kimchi.</title>
        <authorList>
            <person name="Lee S."/>
            <person name="Ahn S."/>
            <person name="Roh S."/>
        </authorList>
    </citation>
    <scope>NUCLEOTIDE SEQUENCE [LARGE SCALE GENOMIC DNA]</scope>
    <source>
        <strain evidence="12 13">CBA4606</strain>
    </source>
</reference>
<dbReference type="PIRSF" id="PIRSF019404">
    <property type="entry name" value="FliJ"/>
    <property type="match status" value="1"/>
</dbReference>
<evidence type="ECO:0000256" key="7">
    <source>
        <dbReference type="ARBA" id="ARBA00022795"/>
    </source>
</evidence>
<evidence type="ECO:0000256" key="3">
    <source>
        <dbReference type="ARBA" id="ARBA00020392"/>
    </source>
</evidence>
<evidence type="ECO:0000256" key="4">
    <source>
        <dbReference type="ARBA" id="ARBA00022448"/>
    </source>
</evidence>
<evidence type="ECO:0000313" key="12">
    <source>
        <dbReference type="EMBL" id="QEA39702.1"/>
    </source>
</evidence>
<dbReference type="GO" id="GO:0003774">
    <property type="term" value="F:cytoskeletal motor activity"/>
    <property type="evidence" value="ECO:0007669"/>
    <property type="project" value="InterPro"/>
</dbReference>
<evidence type="ECO:0000256" key="9">
    <source>
        <dbReference type="ARBA" id="ARBA00023136"/>
    </source>
</evidence>
<dbReference type="OrthoDB" id="6465096at2"/>
<keyword evidence="4" id="KW-0813">Transport</keyword>
<keyword evidence="13" id="KW-1185">Reference proteome</keyword>
<dbReference type="EMBL" id="CP042382">
    <property type="protein sequence ID" value="QEA39702.1"/>
    <property type="molecule type" value="Genomic_DNA"/>
</dbReference>
<dbReference type="GO" id="GO:0005886">
    <property type="term" value="C:plasma membrane"/>
    <property type="evidence" value="ECO:0007669"/>
    <property type="project" value="UniProtKB-SubCell"/>
</dbReference>
<comment type="subcellular location">
    <subcellularLocation>
        <location evidence="1">Cell membrane</location>
        <topology evidence="1">Peripheral membrane protein</topology>
        <orientation evidence="1">Cytoplasmic side</orientation>
    </subcellularLocation>
</comment>
<dbReference type="PRINTS" id="PR01004">
    <property type="entry name" value="FLGFLIJ"/>
</dbReference>
<keyword evidence="12" id="KW-0969">Cilium</keyword>
<dbReference type="InterPro" id="IPR053716">
    <property type="entry name" value="Flag_assembly_chemotaxis_eff"/>
</dbReference>
<feature type="compositionally biased region" description="Low complexity" evidence="11">
    <location>
        <begin position="85"/>
        <end position="102"/>
    </location>
</feature>
<organism evidence="12 13">
    <name type="scientific">Pistricoccus aurantiacus</name>
    <dbReference type="NCBI Taxonomy" id="1883414"/>
    <lineage>
        <taxon>Bacteria</taxon>
        <taxon>Pseudomonadati</taxon>
        <taxon>Pseudomonadota</taxon>
        <taxon>Gammaproteobacteria</taxon>
        <taxon>Oceanospirillales</taxon>
        <taxon>Halomonadaceae</taxon>
        <taxon>Pistricoccus</taxon>
    </lineage>
</organism>
<keyword evidence="12" id="KW-0282">Flagellum</keyword>
<dbReference type="RefSeq" id="WP_147184750.1">
    <property type="nucleotide sequence ID" value="NZ_CP042382.1"/>
</dbReference>
<evidence type="ECO:0000256" key="8">
    <source>
        <dbReference type="ARBA" id="ARBA00022927"/>
    </source>
</evidence>
<dbReference type="InterPro" id="IPR018006">
    <property type="entry name" value="Flag_FliJ_proteobac"/>
</dbReference>
<dbReference type="KEGG" id="paur:FGL86_11910"/>
<dbReference type="NCBIfam" id="TIGR02473">
    <property type="entry name" value="flagell_FliJ"/>
    <property type="match status" value="1"/>
</dbReference>
<evidence type="ECO:0000313" key="13">
    <source>
        <dbReference type="Proteomes" id="UP000321272"/>
    </source>
</evidence>
<dbReference type="GO" id="GO:0009288">
    <property type="term" value="C:bacterial-type flagellum"/>
    <property type="evidence" value="ECO:0007669"/>
    <property type="project" value="InterPro"/>
</dbReference>
<feature type="region of interest" description="Disordered" evidence="11">
    <location>
        <begin position="84"/>
        <end position="150"/>
    </location>
</feature>
<evidence type="ECO:0000256" key="11">
    <source>
        <dbReference type="SAM" id="MobiDB-lite"/>
    </source>
</evidence>
<dbReference type="Gene3D" id="1.10.287.1700">
    <property type="match status" value="1"/>
</dbReference>
<name>A0A5B8SRG1_9GAMM</name>
<evidence type="ECO:0000256" key="6">
    <source>
        <dbReference type="ARBA" id="ARBA00022500"/>
    </source>
</evidence>